<organism evidence="3 4">
    <name type="scientific">Oxalobacter vibrioformis</name>
    <dbReference type="NCBI Taxonomy" id="933080"/>
    <lineage>
        <taxon>Bacteria</taxon>
        <taxon>Pseudomonadati</taxon>
        <taxon>Pseudomonadota</taxon>
        <taxon>Betaproteobacteria</taxon>
        <taxon>Burkholderiales</taxon>
        <taxon>Oxalobacteraceae</taxon>
        <taxon>Oxalobacter</taxon>
    </lineage>
</organism>
<proteinExistence type="predicted"/>
<keyword evidence="4" id="KW-1185">Reference proteome</keyword>
<dbReference type="GO" id="GO:0042742">
    <property type="term" value="P:defense response to bacterium"/>
    <property type="evidence" value="ECO:0007669"/>
    <property type="project" value="UniProtKB-KW"/>
</dbReference>
<dbReference type="EMBL" id="CP098242">
    <property type="protein sequence ID" value="WAW10004.1"/>
    <property type="molecule type" value="Genomic_DNA"/>
</dbReference>
<keyword evidence="1" id="KW-0929">Antimicrobial</keyword>
<evidence type="ECO:0000313" key="3">
    <source>
        <dbReference type="EMBL" id="WAW10004.1"/>
    </source>
</evidence>
<dbReference type="InterPro" id="IPR052619">
    <property type="entry name" value="Phage_lysozyme-like"/>
</dbReference>
<protein>
    <submittedName>
        <fullName evidence="3">Uncharacterized protein</fullName>
    </submittedName>
</protein>
<name>A0A9E9P2L2_9BURK</name>
<dbReference type="AlphaFoldDB" id="A0A9E9P2L2"/>
<dbReference type="GO" id="GO:0003796">
    <property type="term" value="F:lysozyme activity"/>
    <property type="evidence" value="ECO:0007669"/>
    <property type="project" value="InterPro"/>
</dbReference>
<evidence type="ECO:0000256" key="2">
    <source>
        <dbReference type="ARBA" id="ARBA00022638"/>
    </source>
</evidence>
<evidence type="ECO:0000256" key="1">
    <source>
        <dbReference type="ARBA" id="ARBA00022529"/>
    </source>
</evidence>
<evidence type="ECO:0000313" key="4">
    <source>
        <dbReference type="Proteomes" id="UP001156215"/>
    </source>
</evidence>
<reference evidence="3" key="1">
    <citation type="journal article" date="2022" name="Front. Microbiol.">
        <title>New perspectives on an old grouping: The genomic and phenotypic variability of Oxalobacter formigenes and the implications for calcium oxalate stone prevention.</title>
        <authorList>
            <person name="Chmiel J.A."/>
            <person name="Carr C."/>
            <person name="Stuivenberg G.A."/>
            <person name="Venema R."/>
            <person name="Chanyi R.M."/>
            <person name="Al K.F."/>
            <person name="Giguere D."/>
            <person name="Say H."/>
            <person name="Akouris P.P."/>
            <person name="Dominguez Romero S.A."/>
            <person name="Kwong A."/>
            <person name="Tai V."/>
            <person name="Koval S.F."/>
            <person name="Razvi H."/>
            <person name="Bjazevic J."/>
            <person name="Burton J.P."/>
        </authorList>
    </citation>
    <scope>NUCLEOTIDE SEQUENCE</scope>
    <source>
        <strain evidence="3">WoOx3</strain>
    </source>
</reference>
<dbReference type="SUPFAM" id="SSF53955">
    <property type="entry name" value="Lysozyme-like"/>
    <property type="match status" value="1"/>
</dbReference>
<keyword evidence="2" id="KW-0081">Bacteriolytic enzyme</keyword>
<dbReference type="Proteomes" id="UP001156215">
    <property type="component" value="Chromosome"/>
</dbReference>
<accession>A0A9E9P2L2</accession>
<dbReference type="PANTHER" id="PTHR37406:SF1">
    <property type="entry name" value="T4-TYPE LYSOZYME 1-RELATED"/>
    <property type="match status" value="1"/>
</dbReference>
<dbReference type="KEGG" id="ovb:NB640_12415"/>
<dbReference type="RefSeq" id="WP_269309007.1">
    <property type="nucleotide sequence ID" value="NZ_CP098242.1"/>
</dbReference>
<dbReference type="PANTHER" id="PTHR37406">
    <property type="entry name" value="T4-TYPE LYSOZYME 1-RELATED"/>
    <property type="match status" value="1"/>
</dbReference>
<sequence length="977" mass="106971">MEEGREYKTNVAGKANLPDASRRKELIGDVAARQHNTFVQARPSNSAELLQALKYIRPQIEGYLNTRDAVGRTEAFERGQLDAQKQDVSLDSIPTAIEVPPEATAAPAYDPSYARGVASAVGQRLGSQAVAMRLADHEANKLKDDYDPLAAAQQFKAQDLTGLEQADPLIATKVLSDVNSLEGKLLLDTKNIRLAKLKEATLNDVDANTYNAIVEGGGDPERVGQAWEANRQVSLSASQPYRSLNEMDEANLGQSIRYSNENGGTPQLFDAFTRKRADGYSIVDKNPELGAKVAIARAQAQAKYEQRLEQTNQAANFMTLASLEAGWDVGQYISPQYIAELTGPGKPFSTASAALSWYHKQAEKIATQQEYVHMGRLGGTGNLNAATPEAQKRFLEGATREATAGLDQILNDPEQMQHAQQVLSQTLNYVAKAGASIPLDWAVRKYTGLAQAAPAQNSEPTPMFLNMAKAYEGIPDHLKDSYATGDAKALMDAYMIARRNGNSEAEAYTLAYRGISPENKKAVEERKKDPEFRKKMVSMRDTAINKASSNWFKDVDNSAVVMGSLGTYMESWIAQNPGASEDDLQSEMTRYVSRNFIHDTSTNKYVGVPTSVGEGAKETVSFYMNKIREEVGAENKPFLSHRGNGNYDVMWSPGGGDAVVPLRQITWGQIDSMHRKSFVTAEDEAALRELNKKVASGTLKAADLGNLEELSGKLRAAGRDGDLPIQAINKIYEDQFNDYFSSVINVKASDAPATSPKGTGDPYGRDTIVKQYLSSNGITDVKTGTSNYKDLAKALIATREGVRLSVYNDPARGAGKNIGIGYNLGSRTKEQVLRDFRAARIPTGYYDDILSGKRELTSDQARMLLDATFPQYERIAESTINGVRAGYWDHMPASQRAVIIDMAYQLGPQGLSKFKSSINAVVTEQAHTMDNIFKVQYTDRSGKTGLDTQGYALRAALWNRGAAGFASYLYANNYLKE</sequence>
<dbReference type="InterPro" id="IPR023346">
    <property type="entry name" value="Lysozyme-like_dom_sf"/>
</dbReference>
<dbReference type="GO" id="GO:0031640">
    <property type="term" value="P:killing of cells of another organism"/>
    <property type="evidence" value="ECO:0007669"/>
    <property type="project" value="UniProtKB-KW"/>
</dbReference>
<dbReference type="InterPro" id="IPR023347">
    <property type="entry name" value="Lysozyme_dom_sf"/>
</dbReference>
<dbReference type="Gene3D" id="1.10.530.40">
    <property type="match status" value="1"/>
</dbReference>
<gene>
    <name evidence="3" type="ORF">NB640_12415</name>
</gene>